<dbReference type="InterPro" id="IPR012337">
    <property type="entry name" value="RNaseH-like_sf"/>
</dbReference>
<keyword evidence="5" id="KW-0408">Iron</keyword>
<evidence type="ECO:0000256" key="6">
    <source>
        <dbReference type="ARBA" id="ARBA00023014"/>
    </source>
</evidence>
<dbReference type="AlphaFoldDB" id="X1AXF3"/>
<dbReference type="InterPro" id="IPR036397">
    <property type="entry name" value="RNaseH_sf"/>
</dbReference>
<evidence type="ECO:0000256" key="5">
    <source>
        <dbReference type="ARBA" id="ARBA00023004"/>
    </source>
</evidence>
<dbReference type="GO" id="GO:0051539">
    <property type="term" value="F:4 iron, 4 sulfur cluster binding"/>
    <property type="evidence" value="ECO:0007669"/>
    <property type="project" value="UniProtKB-KW"/>
</dbReference>
<keyword evidence="6" id="KW-0411">Iron-sulfur</keyword>
<dbReference type="GO" id="GO:0046872">
    <property type="term" value="F:metal ion binding"/>
    <property type="evidence" value="ECO:0007669"/>
    <property type="project" value="UniProtKB-KW"/>
</dbReference>
<dbReference type="InterPro" id="IPR036895">
    <property type="entry name" value="Uracil-DNA_glycosylase-like_sf"/>
</dbReference>
<gene>
    <name evidence="9" type="ORF">S01H4_22499</name>
</gene>
<evidence type="ECO:0000256" key="2">
    <source>
        <dbReference type="ARBA" id="ARBA00022723"/>
    </source>
</evidence>
<dbReference type="PANTHER" id="PTHR33693">
    <property type="entry name" value="TYPE-5 URACIL-DNA GLYCOSYLASE"/>
    <property type="match status" value="1"/>
</dbReference>
<dbReference type="InterPro" id="IPR051536">
    <property type="entry name" value="UDG_Type-4/5"/>
</dbReference>
<keyword evidence="2" id="KW-0479">Metal-binding</keyword>
<name>X1AXF3_9ZZZZ</name>
<proteinExistence type="predicted"/>
<dbReference type="SUPFAM" id="SSF52141">
    <property type="entry name" value="Uracil-DNA glycosylase-like"/>
    <property type="match status" value="1"/>
</dbReference>
<dbReference type="GO" id="GO:0006281">
    <property type="term" value="P:DNA repair"/>
    <property type="evidence" value="ECO:0007669"/>
    <property type="project" value="UniProtKB-KW"/>
</dbReference>
<evidence type="ECO:0000259" key="8">
    <source>
        <dbReference type="Pfam" id="PF03167"/>
    </source>
</evidence>
<feature type="domain" description="Uracil-DNA glycosylase-like" evidence="8">
    <location>
        <begin position="9"/>
        <end position="146"/>
    </location>
</feature>
<dbReference type="InterPro" id="IPR005122">
    <property type="entry name" value="Uracil-DNA_glycosylase-like"/>
</dbReference>
<dbReference type="CDD" id="cd10030">
    <property type="entry name" value="UDG-F4_TTUDGA_SPO1dp_like"/>
    <property type="match status" value="1"/>
</dbReference>
<comment type="caution">
    <text evidence="9">The sequence shown here is derived from an EMBL/GenBank/DDBJ whole genome shotgun (WGS) entry which is preliminary data.</text>
</comment>
<dbReference type="GO" id="GO:0097506">
    <property type="term" value="F:deaminated base DNA N-glycosylase activity"/>
    <property type="evidence" value="ECO:0007669"/>
    <property type="project" value="UniProtKB-ARBA"/>
</dbReference>
<evidence type="ECO:0000256" key="1">
    <source>
        <dbReference type="ARBA" id="ARBA00022485"/>
    </source>
</evidence>
<evidence type="ECO:0000256" key="4">
    <source>
        <dbReference type="ARBA" id="ARBA00022801"/>
    </source>
</evidence>
<evidence type="ECO:0000313" key="9">
    <source>
        <dbReference type="EMBL" id="GAG87849.1"/>
    </source>
</evidence>
<keyword evidence="1" id="KW-0004">4Fe-4S</keyword>
<feature type="non-terminal residue" evidence="9">
    <location>
        <position position="309"/>
    </location>
</feature>
<reference evidence="9" key="1">
    <citation type="journal article" date="2014" name="Front. Microbiol.">
        <title>High frequency of phylogenetically diverse reductive dehalogenase-homologous genes in deep subseafloor sedimentary metagenomes.</title>
        <authorList>
            <person name="Kawai M."/>
            <person name="Futagami T."/>
            <person name="Toyoda A."/>
            <person name="Takaki Y."/>
            <person name="Nishi S."/>
            <person name="Hori S."/>
            <person name="Arai W."/>
            <person name="Tsubouchi T."/>
            <person name="Morono Y."/>
            <person name="Uchiyama I."/>
            <person name="Ito T."/>
            <person name="Fujiyama A."/>
            <person name="Inagaki F."/>
            <person name="Takami H."/>
        </authorList>
    </citation>
    <scope>NUCLEOTIDE SEQUENCE</scope>
    <source>
        <strain evidence="9">Expedition CK06-06</strain>
    </source>
</reference>
<sequence>MSSIYVPAVGSTAAEIILVGEAPASEETSHIPPTPFVGSAGHYLDKFLSMAGLFRGELYLTNLRKHPAPRFKMANVTYAEILQHQRELIEEINSLENPRIIVPLGSYALQALTDKKGITNFRGSVLKPRSEIRHNCIVIPTLHPSIMHYEMYTQWPLIVADFTKIKNIKDKHYDFTFPEYNFIIQPSFKEVMDTLSYLEKHSNDLAVIDVETPHGLLSCIGLAWSRRDAISIPFFWGNGRNYWSFEEEFAIWHKLGEVLPKLNLAAQNVMFDWEILRNHKIILKPPYYDSMLMHACLYSEMRHNLETIT</sequence>
<evidence type="ECO:0000256" key="3">
    <source>
        <dbReference type="ARBA" id="ARBA00022763"/>
    </source>
</evidence>
<dbReference type="SUPFAM" id="SSF53098">
    <property type="entry name" value="Ribonuclease H-like"/>
    <property type="match status" value="1"/>
</dbReference>
<dbReference type="Gene3D" id="3.30.420.10">
    <property type="entry name" value="Ribonuclease H-like superfamily/Ribonuclease H"/>
    <property type="match status" value="1"/>
</dbReference>
<evidence type="ECO:0000256" key="7">
    <source>
        <dbReference type="ARBA" id="ARBA00023204"/>
    </source>
</evidence>
<dbReference type="Gene3D" id="3.40.470.10">
    <property type="entry name" value="Uracil-DNA glycosylase-like domain"/>
    <property type="match status" value="1"/>
</dbReference>
<keyword evidence="7" id="KW-0234">DNA repair</keyword>
<keyword evidence="4" id="KW-0378">Hydrolase</keyword>
<protein>
    <recommendedName>
        <fullName evidence="8">Uracil-DNA glycosylase-like domain-containing protein</fullName>
    </recommendedName>
</protein>
<dbReference type="Pfam" id="PF03167">
    <property type="entry name" value="UDG"/>
    <property type="match status" value="1"/>
</dbReference>
<organism evidence="9">
    <name type="scientific">marine sediment metagenome</name>
    <dbReference type="NCBI Taxonomy" id="412755"/>
    <lineage>
        <taxon>unclassified sequences</taxon>
        <taxon>metagenomes</taxon>
        <taxon>ecological metagenomes</taxon>
    </lineage>
</organism>
<accession>X1AXF3</accession>
<dbReference type="GO" id="GO:0003676">
    <property type="term" value="F:nucleic acid binding"/>
    <property type="evidence" value="ECO:0007669"/>
    <property type="project" value="InterPro"/>
</dbReference>
<dbReference type="PANTHER" id="PTHR33693:SF1">
    <property type="entry name" value="TYPE-4 URACIL-DNA GLYCOSYLASE"/>
    <property type="match status" value="1"/>
</dbReference>
<dbReference type="EMBL" id="BART01010322">
    <property type="protein sequence ID" value="GAG87849.1"/>
    <property type="molecule type" value="Genomic_DNA"/>
</dbReference>
<keyword evidence="3" id="KW-0227">DNA damage</keyword>